<protein>
    <submittedName>
        <fullName evidence="1">Uncharacterized protein</fullName>
    </submittedName>
</protein>
<name>F8FEF9_PAEMK</name>
<dbReference type="HOGENOM" id="CLU_2634734_0_0_9"/>
<evidence type="ECO:0000313" key="1">
    <source>
        <dbReference type="EMBL" id="AEI44558.1"/>
    </source>
</evidence>
<reference evidence="1 2" key="2">
    <citation type="journal article" date="2013" name="Genome Announc.">
        <title>Genome Sequence of Growth-Improving Paenibacillus mucilaginosus Strain KNP414.</title>
        <authorList>
            <person name="Lu J.J."/>
            <person name="Wang J.F."/>
            <person name="Hu X.F."/>
        </authorList>
    </citation>
    <scope>NUCLEOTIDE SEQUENCE [LARGE SCALE GENOMIC DNA]</scope>
    <source>
        <strain evidence="1 2">KNP414</strain>
    </source>
</reference>
<dbReference type="AlphaFoldDB" id="F8FEF9"/>
<accession>F8FEF9</accession>
<dbReference type="EMBL" id="CP002869">
    <property type="protein sequence ID" value="AEI44558.1"/>
    <property type="molecule type" value="Genomic_DNA"/>
</dbReference>
<reference evidence="2" key="1">
    <citation type="submission" date="2011-06" db="EMBL/GenBank/DDBJ databases">
        <title>Complete genome sequence of Paenibacillus mucilaginosus KNP414.</title>
        <authorList>
            <person name="Wang J."/>
            <person name="Hu S."/>
            <person name="Hu X."/>
            <person name="Zhang B."/>
            <person name="Dong D."/>
            <person name="Zhang S."/>
            <person name="Zhao K."/>
            <person name="Wu D."/>
        </authorList>
    </citation>
    <scope>NUCLEOTIDE SEQUENCE [LARGE SCALE GENOMIC DNA]</scope>
    <source>
        <strain evidence="2">KNP414</strain>
    </source>
</reference>
<dbReference type="Proteomes" id="UP000006620">
    <property type="component" value="Chromosome"/>
</dbReference>
<sequence length="77" mass="8395">MIWQYPYLTAVHTGAEVRGVRLPDGWSQLAPLQAERIRYLPQAARSATCSSSRKVCGSASASGDRSFRHAAGTFVLQ</sequence>
<dbReference type="KEGG" id="pms:KNP414_06034"/>
<organism evidence="1 2">
    <name type="scientific">Paenibacillus mucilaginosus (strain KNP414)</name>
    <dbReference type="NCBI Taxonomy" id="1036673"/>
    <lineage>
        <taxon>Bacteria</taxon>
        <taxon>Bacillati</taxon>
        <taxon>Bacillota</taxon>
        <taxon>Bacilli</taxon>
        <taxon>Bacillales</taxon>
        <taxon>Paenibacillaceae</taxon>
        <taxon>Paenibacillus</taxon>
    </lineage>
</organism>
<proteinExistence type="predicted"/>
<gene>
    <name evidence="1" type="ordered locus">KNP414_06034</name>
</gene>
<evidence type="ECO:0000313" key="2">
    <source>
        <dbReference type="Proteomes" id="UP000006620"/>
    </source>
</evidence>